<gene>
    <name evidence="6" type="ORF">OSH02_10580</name>
</gene>
<dbReference type="GO" id="GO:0012505">
    <property type="term" value="C:endomembrane system"/>
    <property type="evidence" value="ECO:0007669"/>
    <property type="project" value="UniProtKB-SubCell"/>
</dbReference>
<dbReference type="GO" id="GO:0016740">
    <property type="term" value="F:transferase activity"/>
    <property type="evidence" value="ECO:0007669"/>
    <property type="project" value="UniProtKB-ARBA"/>
</dbReference>
<evidence type="ECO:0000256" key="2">
    <source>
        <dbReference type="ARBA" id="ARBA00022692"/>
    </source>
</evidence>
<evidence type="ECO:0000313" key="6">
    <source>
        <dbReference type="EMBL" id="MCX5565809.1"/>
    </source>
</evidence>
<accession>A0AAW5W0H6</accession>
<protein>
    <submittedName>
        <fullName evidence="6">Isoprenylcysteine carboxylmethyltransferase family protein</fullName>
    </submittedName>
</protein>
<evidence type="ECO:0000256" key="3">
    <source>
        <dbReference type="ARBA" id="ARBA00022989"/>
    </source>
</evidence>
<comment type="subcellular location">
    <subcellularLocation>
        <location evidence="1">Endomembrane system</location>
        <topology evidence="1">Multi-pass membrane protein</topology>
    </subcellularLocation>
</comment>
<name>A0AAW5W0H6_9BURK</name>
<reference evidence="6" key="1">
    <citation type="submission" date="2022-11" db="EMBL/GenBank/DDBJ databases">
        <title>Biodiversity and phylogenetic relationships of bacteria.</title>
        <authorList>
            <person name="Machado R.A.R."/>
            <person name="Bhat A."/>
            <person name="Loulou A."/>
            <person name="Kallel S."/>
        </authorList>
    </citation>
    <scope>NUCLEOTIDE SEQUENCE</scope>
    <source>
        <strain evidence="6">DSM 16503</strain>
    </source>
</reference>
<organism evidence="6 7">
    <name type="scientific">Alcaligenes phenolicus</name>
    <dbReference type="NCBI Taxonomy" id="232846"/>
    <lineage>
        <taxon>Bacteria</taxon>
        <taxon>Pseudomonadati</taxon>
        <taxon>Pseudomonadota</taxon>
        <taxon>Betaproteobacteria</taxon>
        <taxon>Burkholderiales</taxon>
        <taxon>Alcaligenaceae</taxon>
        <taxon>Alcaligenes</taxon>
    </lineage>
</organism>
<keyword evidence="4 5" id="KW-0472">Membrane</keyword>
<evidence type="ECO:0000313" key="7">
    <source>
        <dbReference type="Proteomes" id="UP001208074"/>
    </source>
</evidence>
<dbReference type="Gene3D" id="1.20.120.1630">
    <property type="match status" value="1"/>
</dbReference>
<proteinExistence type="predicted"/>
<comment type="caution">
    <text evidence="6">The sequence shown here is derived from an EMBL/GenBank/DDBJ whole genome shotgun (WGS) entry which is preliminary data.</text>
</comment>
<feature type="transmembrane region" description="Helical" evidence="5">
    <location>
        <begin position="6"/>
        <end position="28"/>
    </location>
</feature>
<feature type="transmembrane region" description="Helical" evidence="5">
    <location>
        <begin position="40"/>
        <end position="60"/>
    </location>
</feature>
<dbReference type="Pfam" id="PF04191">
    <property type="entry name" value="PEMT"/>
    <property type="match status" value="1"/>
</dbReference>
<evidence type="ECO:0000256" key="1">
    <source>
        <dbReference type="ARBA" id="ARBA00004127"/>
    </source>
</evidence>
<dbReference type="PANTHER" id="PTHR12714">
    <property type="entry name" value="PROTEIN-S ISOPRENYLCYSTEINE O-METHYLTRANSFERASE"/>
    <property type="match status" value="1"/>
</dbReference>
<dbReference type="InterPro" id="IPR007318">
    <property type="entry name" value="Phopholipid_MeTrfase"/>
</dbReference>
<evidence type="ECO:0000256" key="5">
    <source>
        <dbReference type="SAM" id="Phobius"/>
    </source>
</evidence>
<dbReference type="AlphaFoldDB" id="A0AAW5W0H6"/>
<feature type="transmembrane region" description="Helical" evidence="5">
    <location>
        <begin position="91"/>
        <end position="122"/>
    </location>
</feature>
<dbReference type="Proteomes" id="UP001208074">
    <property type="component" value="Unassembled WGS sequence"/>
</dbReference>
<dbReference type="EMBL" id="JAPKNB010000007">
    <property type="protein sequence ID" value="MCX5565809.1"/>
    <property type="molecule type" value="Genomic_DNA"/>
</dbReference>
<evidence type="ECO:0000256" key="4">
    <source>
        <dbReference type="ARBA" id="ARBA00023136"/>
    </source>
</evidence>
<keyword evidence="3 5" id="KW-1133">Transmembrane helix</keyword>
<sequence>MKRLELLIPPPLVMLIIGLIMWLLYELFPALTFAWIQHAVAAASIGMLGFIISLVGVVSFRRADTTIDPSKPSQASALVSSGVYRYSRNPMYLGVLLMLVGWAIYLGNVLSIFCTPVFIAYITRFQIMPEERLLQEKFGAAFLSYKNSVRRWL</sequence>
<keyword evidence="2 5" id="KW-0812">Transmembrane</keyword>
<dbReference type="PANTHER" id="PTHR12714:SF24">
    <property type="entry name" value="SLR1182 PROTEIN"/>
    <property type="match status" value="1"/>
</dbReference>